<dbReference type="EMBL" id="CAJNBJ010000004">
    <property type="protein sequence ID" value="CAE6738170.1"/>
    <property type="molecule type" value="Genomic_DNA"/>
</dbReference>
<sequence>MMYGWMWCLLLSGGIVVPLVHGADTRPSKEPAGNAAPTTITSRTMTVSNQENTAIFDGSVVLTRGRLVVHSDHMVVSFHPSRNGAESRNPAGATSAKLPPSVRATGQDQKDRDTAPAVSERSIRMVEATGRVNIQKEDGHATCQRAVYYEDQKKIVLTGDPVAWQKGTRVSGKQIIMFLDEDRSVVEGDSRVIIEGESGGKR</sequence>
<evidence type="ECO:0000313" key="4">
    <source>
        <dbReference type="EMBL" id="CAE6738170.1"/>
    </source>
</evidence>
<feature type="domain" description="Organic solvent tolerance-like N-terminal" evidence="3">
    <location>
        <begin position="39"/>
        <end position="182"/>
    </location>
</feature>
<gene>
    <name evidence="4" type="ORF">NSPZN2_120031</name>
</gene>
<dbReference type="InterPro" id="IPR005653">
    <property type="entry name" value="OstA-like_N"/>
</dbReference>
<keyword evidence="5" id="KW-1185">Reference proteome</keyword>
<dbReference type="PANTHER" id="PTHR36504">
    <property type="entry name" value="LIPOPOLYSACCHARIDE EXPORT SYSTEM PROTEIN LPTA"/>
    <property type="match status" value="1"/>
</dbReference>
<dbReference type="Pfam" id="PF03968">
    <property type="entry name" value="LptD_N"/>
    <property type="match status" value="1"/>
</dbReference>
<evidence type="ECO:0000313" key="5">
    <source>
        <dbReference type="Proteomes" id="UP000675880"/>
    </source>
</evidence>
<keyword evidence="1" id="KW-0732">Signal</keyword>
<reference evidence="4 5" key="1">
    <citation type="submission" date="2021-02" db="EMBL/GenBank/DDBJ databases">
        <authorList>
            <person name="Han P."/>
        </authorList>
    </citation>
    <scope>NUCLEOTIDE SEQUENCE [LARGE SCALE GENOMIC DNA]</scope>
    <source>
        <strain evidence="4">Candidatus Nitrospira sp. ZN2</strain>
    </source>
</reference>
<dbReference type="InterPro" id="IPR052037">
    <property type="entry name" value="LPS_export_LptA"/>
</dbReference>
<protein>
    <submittedName>
        <fullName evidence="4">OstA-like_N domain-containing protein</fullName>
    </submittedName>
</protein>
<comment type="caution">
    <text evidence="4">The sequence shown here is derived from an EMBL/GenBank/DDBJ whole genome shotgun (WGS) entry which is preliminary data.</text>
</comment>
<feature type="region of interest" description="Disordered" evidence="2">
    <location>
        <begin position="79"/>
        <end position="119"/>
    </location>
</feature>
<dbReference type="Gene3D" id="2.60.450.10">
    <property type="entry name" value="Lipopolysaccharide (LPS) transport protein A like domain"/>
    <property type="match status" value="1"/>
</dbReference>
<dbReference type="PANTHER" id="PTHR36504:SF1">
    <property type="entry name" value="LIPOPOLYSACCHARIDE EXPORT SYSTEM PROTEIN LPTA"/>
    <property type="match status" value="1"/>
</dbReference>
<proteinExistence type="predicted"/>
<dbReference type="Proteomes" id="UP000675880">
    <property type="component" value="Unassembled WGS sequence"/>
</dbReference>
<accession>A0ABM8R7X0</accession>
<name>A0ABM8R7X0_9BACT</name>
<evidence type="ECO:0000259" key="3">
    <source>
        <dbReference type="Pfam" id="PF03968"/>
    </source>
</evidence>
<evidence type="ECO:0000256" key="1">
    <source>
        <dbReference type="ARBA" id="ARBA00022729"/>
    </source>
</evidence>
<organism evidence="4 5">
    <name type="scientific">Nitrospira defluvii</name>
    <dbReference type="NCBI Taxonomy" id="330214"/>
    <lineage>
        <taxon>Bacteria</taxon>
        <taxon>Pseudomonadati</taxon>
        <taxon>Nitrospirota</taxon>
        <taxon>Nitrospiria</taxon>
        <taxon>Nitrospirales</taxon>
        <taxon>Nitrospiraceae</taxon>
        <taxon>Nitrospira</taxon>
    </lineage>
</organism>
<evidence type="ECO:0000256" key="2">
    <source>
        <dbReference type="SAM" id="MobiDB-lite"/>
    </source>
</evidence>